<dbReference type="eggNOG" id="COG0438">
    <property type="taxonomic scope" value="Bacteria"/>
</dbReference>
<feature type="coiled-coil region" evidence="1">
    <location>
        <begin position="277"/>
        <end position="304"/>
    </location>
</feature>
<feature type="coiled-coil region" evidence="1">
    <location>
        <begin position="349"/>
        <end position="389"/>
    </location>
</feature>
<organism evidence="3 4">
    <name type="scientific">Beggiatoa alba B18LD</name>
    <dbReference type="NCBI Taxonomy" id="395493"/>
    <lineage>
        <taxon>Bacteria</taxon>
        <taxon>Pseudomonadati</taxon>
        <taxon>Pseudomonadota</taxon>
        <taxon>Gammaproteobacteria</taxon>
        <taxon>Thiotrichales</taxon>
        <taxon>Thiotrichaceae</taxon>
        <taxon>Beggiatoa</taxon>
    </lineage>
</organism>
<dbReference type="InterPro" id="IPR029044">
    <property type="entry name" value="Nucleotide-diphossugar_trans"/>
</dbReference>
<dbReference type="GO" id="GO:0016740">
    <property type="term" value="F:transferase activity"/>
    <property type="evidence" value="ECO:0007669"/>
    <property type="project" value="UniProtKB-KW"/>
</dbReference>
<evidence type="ECO:0000313" key="4">
    <source>
        <dbReference type="Proteomes" id="UP000005744"/>
    </source>
</evidence>
<accession>I3CJT9</accession>
<dbReference type="Pfam" id="PF00535">
    <property type="entry name" value="Glycos_transf_2"/>
    <property type="match status" value="1"/>
</dbReference>
<dbReference type="OrthoDB" id="9807209at2"/>
<dbReference type="Gene3D" id="3.90.550.10">
    <property type="entry name" value="Spore Coat Polysaccharide Biosynthesis Protein SpsA, Chain A"/>
    <property type="match status" value="1"/>
</dbReference>
<dbReference type="Gene3D" id="3.40.50.2000">
    <property type="entry name" value="Glycogen Phosphorylase B"/>
    <property type="match status" value="1"/>
</dbReference>
<dbReference type="HOGENOM" id="CLU_257719_0_0_6"/>
<gene>
    <name evidence="3" type="ORF">BegalDRAFT_3056</name>
</gene>
<proteinExistence type="predicted"/>
<name>I3CJT9_9GAMM</name>
<dbReference type="RefSeq" id="WP_002691462.1">
    <property type="nucleotide sequence ID" value="NZ_JH600070.1"/>
</dbReference>
<dbReference type="PANTHER" id="PTHR43685">
    <property type="entry name" value="GLYCOSYLTRANSFERASE"/>
    <property type="match status" value="1"/>
</dbReference>
<dbReference type="CDD" id="cd00761">
    <property type="entry name" value="Glyco_tranf_GTA_type"/>
    <property type="match status" value="1"/>
</dbReference>
<feature type="domain" description="Glycosyltransferase 2-like" evidence="2">
    <location>
        <begin position="17"/>
        <end position="132"/>
    </location>
</feature>
<dbReference type="InterPro" id="IPR001173">
    <property type="entry name" value="Glyco_trans_2-like"/>
</dbReference>
<dbReference type="Pfam" id="PF13692">
    <property type="entry name" value="Glyco_trans_1_4"/>
    <property type="match status" value="1"/>
</dbReference>
<evidence type="ECO:0000259" key="2">
    <source>
        <dbReference type="Pfam" id="PF00535"/>
    </source>
</evidence>
<keyword evidence="4" id="KW-1185">Reference proteome</keyword>
<reference evidence="3 4" key="1">
    <citation type="submission" date="2011-11" db="EMBL/GenBank/DDBJ databases">
        <title>Improved High-Quality Draft sequence of Beggiatoa alba B18lD.</title>
        <authorList>
            <consortium name="US DOE Joint Genome Institute"/>
            <person name="Lucas S."/>
            <person name="Han J."/>
            <person name="Lapidus A."/>
            <person name="Cheng J.-F."/>
            <person name="Goodwin L."/>
            <person name="Pitluck S."/>
            <person name="Peters L."/>
            <person name="Mikhailova N."/>
            <person name="Held B."/>
            <person name="Detter J.C."/>
            <person name="Han C."/>
            <person name="Tapia R."/>
            <person name="Land M."/>
            <person name="Hauser L."/>
            <person name="Kyrpides N."/>
            <person name="Ivanova N."/>
            <person name="Pagani I."/>
            <person name="Samuel K."/>
            <person name="Teske A."/>
            <person name="Mueller J."/>
            <person name="Woyke T."/>
        </authorList>
    </citation>
    <scope>NUCLEOTIDE SEQUENCE [LARGE SCALE GENOMIC DNA]</scope>
    <source>
        <strain evidence="3 4">B18LD</strain>
    </source>
</reference>
<dbReference type="CDD" id="cd03801">
    <property type="entry name" value="GT4_PimA-like"/>
    <property type="match status" value="1"/>
</dbReference>
<dbReference type="InterPro" id="IPR050834">
    <property type="entry name" value="Glycosyltransf_2"/>
</dbReference>
<dbReference type="EMBL" id="JH600070">
    <property type="protein sequence ID" value="EIJ43882.1"/>
    <property type="molecule type" value="Genomic_DNA"/>
</dbReference>
<dbReference type="Proteomes" id="UP000005744">
    <property type="component" value="Unassembled WGS sequence"/>
</dbReference>
<dbReference type="eggNOG" id="COG1216">
    <property type="taxonomic scope" value="Bacteria"/>
</dbReference>
<dbReference type="STRING" id="395493.BegalDRAFT_3056"/>
<evidence type="ECO:0000313" key="3">
    <source>
        <dbReference type="EMBL" id="EIJ43882.1"/>
    </source>
</evidence>
<dbReference type="SUPFAM" id="SSF53756">
    <property type="entry name" value="UDP-Glycosyltransferase/glycogen phosphorylase"/>
    <property type="match status" value="1"/>
</dbReference>
<keyword evidence="1" id="KW-0175">Coiled coil</keyword>
<sequence>MLKIRRRRTAITALRVSIIIRTKDRPHLLTRSLRSLTEQKRQPDEVVIVNDGGIALDNVVTQFPDLNIHLINHASSQGRAKAGNIGVLAAQGDVIGFLDDDDIYLPDHLQRLEQVMLQFDALVVYSGCRLVQRDLLGETVLLQESALKVFNDGFDATRLRYENYIPLINLLIERDLWLEQNGFDEAFEAFEDWDLLIRLSAQTKFYHLNRITTEYAVWGSSQITREMDKTRWKLAYQQIINKHILALPAEQQLALLTDYWIVSQERRASAQDAQQLTHTLQYQLQEKQQQVSQLQAQLQNQQLMHQTQLLEHREHSAVLQTRYETEYTKLQDLHTEQTQRFNQQSTYFYQQQEQQQAQLKQAQEKITQLQAEVEELVTEQNRLQQIDKQREHQIQHLQKALHETSKQISVGMGRNMLEKVLAYAPNAYALASSSGNLLEDYQRLVEWIRNKAHTLNTWETEQQQYLPRIHETYQHLQTQLTELIHHLTTSRWHFVRRYRGLAQQIELQAHQLQQHLKHYVDGNQVVVTRLALAGVEKQTLSLPIPAPRPLSAVYPTYMSIAGNVEKPHFMEGVAELGNVPFFLTQGKTLVFTTHCTLNDFFRLDVLLATCVRINPSRVRVLIRLLDTGEVIRDLFIEAMETFDNRYYPICFEPIADSANQTYQIEMESPDATDSTCIAVWCHHKQPRLNQGQQLPDNVIDIAPQVLPAWLQEKLLTFPMPSALQQHHAPHIFLIHGLVPSTALLTLHSLITHIGQALSHANTQGQIVVSGTANYEIQQYCQTHAIPLLKSQTFVEELQWVTQQCHAEQILWRVAVSALPHISLVTQAHEILKQEDIALIMPVEQLTNQTIRAAYAVLLRDGIVHCAALGENINHPYHRFGRDIQAGNSGLITLRVRCLAKLDIAQLSTYHTQLYQLTDLIWQLQAQHQRSYYQATFSYTTEQAIDKPDENLLNTDATQFYQCWQKTLPTQHAPFTHSLDSLVNPHGKLTILVIDATLPTFDEDSGSLRMFCWLKMMVAMGYHVTFFADNQDGNPKYRHPLEQNGVEVFYGGYTIADALAHRHFDYAIICRVDVGHRYIPFVRLLSPKTCILYDTVDIHYVRELRRAEIENDPSLVPYALALKRKELSNCLLADYVITVTEDDGLHLRQELPHLAYSLVPNIHLPAPLAETSYAERDGLVFIGNYNHQPNEDAVYFFIEQVLPKVRERLPDVKFYILGSHLRDKMRTLANEYIDVIGWVDKVEPEFAQRRVFVSYLRYGAGMKGKLGQALSLGLPVVSTSIGAEGMGLMHEETALIADDPEHFADAVCRLYTDSILWEKLAQQGRDYIENTYGETAIKRYLTTLFDTVKPL</sequence>
<evidence type="ECO:0000256" key="1">
    <source>
        <dbReference type="SAM" id="Coils"/>
    </source>
</evidence>
<dbReference type="SUPFAM" id="SSF53448">
    <property type="entry name" value="Nucleotide-diphospho-sugar transferases"/>
    <property type="match status" value="1"/>
</dbReference>
<keyword evidence="3" id="KW-0808">Transferase</keyword>
<protein>
    <submittedName>
        <fullName evidence="3">Glycosyltransferase</fullName>
    </submittedName>
</protein>
<dbReference type="PANTHER" id="PTHR43685:SF2">
    <property type="entry name" value="GLYCOSYLTRANSFERASE 2-LIKE DOMAIN-CONTAINING PROTEIN"/>
    <property type="match status" value="1"/>
</dbReference>